<dbReference type="SUPFAM" id="SSF52540">
    <property type="entry name" value="P-loop containing nucleoside triphosphate hydrolases"/>
    <property type="match status" value="1"/>
</dbReference>
<keyword evidence="2 9" id="KW-0547">Nucleotide-binding</keyword>
<dbReference type="SMART" id="SM00490">
    <property type="entry name" value="HELICc"/>
    <property type="match status" value="1"/>
</dbReference>
<evidence type="ECO:0000256" key="7">
    <source>
        <dbReference type="ARBA" id="ARBA00047984"/>
    </source>
</evidence>
<dbReference type="Pfam" id="PF00271">
    <property type="entry name" value="Helicase_C"/>
    <property type="match status" value="1"/>
</dbReference>
<dbReference type="FunFam" id="3.40.50.300:FF:000849">
    <property type="entry name" value="ATP-dependent RNA helicase DBP5"/>
    <property type="match status" value="1"/>
</dbReference>
<dbReference type="PROSITE" id="PS51195">
    <property type="entry name" value="Q_MOTIF"/>
    <property type="match status" value="1"/>
</dbReference>
<feature type="region of interest" description="Disordered" evidence="10">
    <location>
        <begin position="1"/>
        <end position="31"/>
    </location>
</feature>
<dbReference type="Proteomes" id="UP001219525">
    <property type="component" value="Unassembled WGS sequence"/>
</dbReference>
<keyword evidence="5 9" id="KW-0067">ATP-binding</keyword>
<evidence type="ECO:0000259" key="12">
    <source>
        <dbReference type="PROSITE" id="PS51194"/>
    </source>
</evidence>
<dbReference type="Gene3D" id="3.40.50.300">
    <property type="entry name" value="P-loop containing nucleotide triphosphate hydrolases"/>
    <property type="match status" value="2"/>
</dbReference>
<evidence type="ECO:0000256" key="6">
    <source>
        <dbReference type="ARBA" id="ARBA00022884"/>
    </source>
</evidence>
<dbReference type="PROSITE" id="PS00039">
    <property type="entry name" value="DEAD_ATP_HELICASE"/>
    <property type="match status" value="1"/>
</dbReference>
<evidence type="ECO:0000313" key="15">
    <source>
        <dbReference type="Proteomes" id="UP001219525"/>
    </source>
</evidence>
<dbReference type="GO" id="GO:0005524">
    <property type="term" value="F:ATP binding"/>
    <property type="evidence" value="ECO:0007669"/>
    <property type="project" value="UniProtKB-KW"/>
</dbReference>
<evidence type="ECO:0000313" key="14">
    <source>
        <dbReference type="EMBL" id="KAJ7227398.1"/>
    </source>
</evidence>
<keyword evidence="6" id="KW-0694">RNA-binding</keyword>
<organism evidence="14 15">
    <name type="scientific">Mycena pura</name>
    <dbReference type="NCBI Taxonomy" id="153505"/>
    <lineage>
        <taxon>Eukaryota</taxon>
        <taxon>Fungi</taxon>
        <taxon>Dikarya</taxon>
        <taxon>Basidiomycota</taxon>
        <taxon>Agaricomycotina</taxon>
        <taxon>Agaricomycetes</taxon>
        <taxon>Agaricomycetidae</taxon>
        <taxon>Agaricales</taxon>
        <taxon>Marasmiineae</taxon>
        <taxon>Mycenaceae</taxon>
        <taxon>Mycena</taxon>
    </lineage>
</organism>
<dbReference type="SMART" id="SM00487">
    <property type="entry name" value="DEXDc"/>
    <property type="match status" value="1"/>
</dbReference>
<comment type="caution">
    <text evidence="14">The sequence shown here is derived from an EMBL/GenBank/DDBJ whole genome shotgun (WGS) entry which is preliminary data.</text>
</comment>
<evidence type="ECO:0000259" key="11">
    <source>
        <dbReference type="PROSITE" id="PS51192"/>
    </source>
</evidence>
<dbReference type="CDD" id="cd18787">
    <property type="entry name" value="SF2_C_DEAD"/>
    <property type="match status" value="1"/>
</dbReference>
<feature type="short sequence motif" description="Q motif" evidence="8">
    <location>
        <begin position="58"/>
        <end position="86"/>
    </location>
</feature>
<evidence type="ECO:0000256" key="4">
    <source>
        <dbReference type="ARBA" id="ARBA00022806"/>
    </source>
</evidence>
<keyword evidence="3 9" id="KW-0378">Hydrolase</keyword>
<evidence type="ECO:0000256" key="10">
    <source>
        <dbReference type="SAM" id="MobiDB-lite"/>
    </source>
</evidence>
<keyword evidence="4 9" id="KW-0347">Helicase</keyword>
<feature type="domain" description="Helicase ATP-binding" evidence="11">
    <location>
        <begin position="91"/>
        <end position="261"/>
    </location>
</feature>
<evidence type="ECO:0000256" key="9">
    <source>
        <dbReference type="RuleBase" id="RU000492"/>
    </source>
</evidence>
<feature type="domain" description="DEAD-box RNA helicase Q" evidence="13">
    <location>
        <begin position="58"/>
        <end position="86"/>
    </location>
</feature>
<dbReference type="AlphaFoldDB" id="A0AAD7E447"/>
<protein>
    <recommendedName>
        <fullName evidence="1">RNA helicase</fullName>
        <ecNumber evidence="1">3.6.4.13</ecNumber>
    </recommendedName>
</protein>
<evidence type="ECO:0000256" key="8">
    <source>
        <dbReference type="PROSITE-ProRule" id="PRU00552"/>
    </source>
</evidence>
<evidence type="ECO:0000256" key="5">
    <source>
        <dbReference type="ARBA" id="ARBA00022840"/>
    </source>
</evidence>
<dbReference type="InterPro" id="IPR027417">
    <property type="entry name" value="P-loop_NTPase"/>
</dbReference>
<dbReference type="InterPro" id="IPR014014">
    <property type="entry name" value="RNA_helicase_DEAD_Q_motif"/>
</dbReference>
<dbReference type="Pfam" id="PF00270">
    <property type="entry name" value="DEAD"/>
    <property type="match status" value="1"/>
</dbReference>
<sequence length="461" mass="51321">MEKDADGFYSPIADSAAPKEDDKAQPAPNSELIKSTFEVSVTLADQQGDPNSPLYSAKTFEELGLHQDLLKGIYDMGFSKPSKIQERALPLLLANPPTNMIGQSQSGTGKTAAFVLTMLSRVDFTKNKPQALCLAPSRELARQIMSVVVAMGKFTSVQTEYAIKDNLARDSGPVTAHIIVGTPGTMSDLMRKRIIDVSEIKVFVLDEADNMLDQDGLGDQTLRVKNMLPRDHPVQILLFSATFPDHVRSFASKFAPGANKIELKKEELSISGIRQFYMDCKNEDDKYDILVRLYALLTVGQSIIFCQHKHTADRISARMSAEGHKVASLHGAKDPAERDSIIDNFRDGREKVLITTNVIARGIDILQVNMVVNYDLPLMYERNSGGGGPGGAFDKPDIETYIHRIGRTGRFGRRGISINFVHDKRTWQQMDQIEKATGRKIMRIETNDIDEMEQKMKEALK</sequence>
<name>A0AAD7E447_9AGAR</name>
<dbReference type="GO" id="GO:0003724">
    <property type="term" value="F:RNA helicase activity"/>
    <property type="evidence" value="ECO:0007669"/>
    <property type="project" value="UniProtKB-EC"/>
</dbReference>
<accession>A0AAD7E447</accession>
<keyword evidence="15" id="KW-1185">Reference proteome</keyword>
<dbReference type="InterPro" id="IPR001650">
    <property type="entry name" value="Helicase_C-like"/>
</dbReference>
<dbReference type="PROSITE" id="PS51192">
    <property type="entry name" value="HELICASE_ATP_BIND_1"/>
    <property type="match status" value="1"/>
</dbReference>
<reference evidence="14" key="1">
    <citation type="submission" date="2023-03" db="EMBL/GenBank/DDBJ databases">
        <title>Massive genome expansion in bonnet fungi (Mycena s.s.) driven by repeated elements and novel gene families across ecological guilds.</title>
        <authorList>
            <consortium name="Lawrence Berkeley National Laboratory"/>
            <person name="Harder C.B."/>
            <person name="Miyauchi S."/>
            <person name="Viragh M."/>
            <person name="Kuo A."/>
            <person name="Thoen E."/>
            <person name="Andreopoulos B."/>
            <person name="Lu D."/>
            <person name="Skrede I."/>
            <person name="Drula E."/>
            <person name="Henrissat B."/>
            <person name="Morin E."/>
            <person name="Kohler A."/>
            <person name="Barry K."/>
            <person name="LaButti K."/>
            <person name="Morin E."/>
            <person name="Salamov A."/>
            <person name="Lipzen A."/>
            <person name="Mereny Z."/>
            <person name="Hegedus B."/>
            <person name="Baldrian P."/>
            <person name="Stursova M."/>
            <person name="Weitz H."/>
            <person name="Taylor A."/>
            <person name="Grigoriev I.V."/>
            <person name="Nagy L.G."/>
            <person name="Martin F."/>
            <person name="Kauserud H."/>
        </authorList>
    </citation>
    <scope>NUCLEOTIDE SEQUENCE</scope>
    <source>
        <strain evidence="14">9144</strain>
    </source>
</reference>
<dbReference type="PANTHER" id="PTHR47958">
    <property type="entry name" value="ATP-DEPENDENT RNA HELICASE DBP3"/>
    <property type="match status" value="1"/>
</dbReference>
<dbReference type="EMBL" id="JARJCW010000003">
    <property type="protein sequence ID" value="KAJ7227398.1"/>
    <property type="molecule type" value="Genomic_DNA"/>
</dbReference>
<dbReference type="EC" id="3.6.4.13" evidence="1"/>
<dbReference type="InterPro" id="IPR011545">
    <property type="entry name" value="DEAD/DEAH_box_helicase_dom"/>
</dbReference>
<feature type="domain" description="Helicase C-terminal" evidence="12">
    <location>
        <begin position="272"/>
        <end position="457"/>
    </location>
</feature>
<evidence type="ECO:0000259" key="13">
    <source>
        <dbReference type="PROSITE" id="PS51195"/>
    </source>
</evidence>
<evidence type="ECO:0000256" key="3">
    <source>
        <dbReference type="ARBA" id="ARBA00022801"/>
    </source>
</evidence>
<gene>
    <name evidence="14" type="ORF">GGX14DRAFT_419423</name>
</gene>
<dbReference type="InterPro" id="IPR000629">
    <property type="entry name" value="RNA-helicase_DEAD-box_CS"/>
</dbReference>
<dbReference type="GO" id="GO:0016787">
    <property type="term" value="F:hydrolase activity"/>
    <property type="evidence" value="ECO:0007669"/>
    <property type="project" value="UniProtKB-KW"/>
</dbReference>
<comment type="catalytic activity">
    <reaction evidence="7">
        <text>ATP + H2O = ADP + phosphate + H(+)</text>
        <dbReference type="Rhea" id="RHEA:13065"/>
        <dbReference type="ChEBI" id="CHEBI:15377"/>
        <dbReference type="ChEBI" id="CHEBI:15378"/>
        <dbReference type="ChEBI" id="CHEBI:30616"/>
        <dbReference type="ChEBI" id="CHEBI:43474"/>
        <dbReference type="ChEBI" id="CHEBI:456216"/>
        <dbReference type="EC" id="3.6.4.13"/>
    </reaction>
</comment>
<evidence type="ECO:0000256" key="2">
    <source>
        <dbReference type="ARBA" id="ARBA00022741"/>
    </source>
</evidence>
<dbReference type="PROSITE" id="PS51194">
    <property type="entry name" value="HELICASE_CTER"/>
    <property type="match status" value="1"/>
</dbReference>
<dbReference type="GO" id="GO:0003723">
    <property type="term" value="F:RNA binding"/>
    <property type="evidence" value="ECO:0007669"/>
    <property type="project" value="UniProtKB-KW"/>
</dbReference>
<dbReference type="InterPro" id="IPR014001">
    <property type="entry name" value="Helicase_ATP-bd"/>
</dbReference>
<evidence type="ECO:0000256" key="1">
    <source>
        <dbReference type="ARBA" id="ARBA00012552"/>
    </source>
</evidence>
<comment type="similarity">
    <text evidence="9">Belongs to the DEAD box helicase family.</text>
</comment>
<proteinExistence type="inferred from homology"/>
<dbReference type="CDD" id="cd17963">
    <property type="entry name" value="DEADc_DDX19_DDX25"/>
    <property type="match status" value="1"/>
</dbReference>